<reference evidence="2" key="1">
    <citation type="submission" date="2021-01" db="EMBL/GenBank/DDBJ databases">
        <authorList>
            <person name="Corre E."/>
            <person name="Pelletier E."/>
            <person name="Niang G."/>
            <person name="Scheremetjew M."/>
            <person name="Finn R."/>
            <person name="Kale V."/>
            <person name="Holt S."/>
            <person name="Cochrane G."/>
            <person name="Meng A."/>
            <person name="Brown T."/>
            <person name="Cohen L."/>
        </authorList>
    </citation>
    <scope>NUCLEOTIDE SEQUENCE</scope>
    <source>
        <strain evidence="2">RCC3387</strain>
    </source>
</reference>
<accession>A0A6U6WKR8</accession>
<keyword evidence="1" id="KW-1133">Transmembrane helix</keyword>
<gene>
    <name evidence="2" type="ORF">BRAN1462_LOCUS62404</name>
</gene>
<proteinExistence type="predicted"/>
<sequence>MATPTVYGGGEVAPRGPQPDIVLQANTVEESCFGGVIWDASKASRFHSLAEPGKIPPELRSYMTDKEFEKMMKNINYSIQWGITQRKYLCPVFAMLWIVILGPILLCAHIFCFHYPLASAEIERTLKPLRAKGLRVDFVWAPSVCEGGKGFVGANKIHIWLPRSSSTA</sequence>
<feature type="transmembrane region" description="Helical" evidence="1">
    <location>
        <begin position="88"/>
        <end position="111"/>
    </location>
</feature>
<name>A0A6U6WKR8_9DINO</name>
<evidence type="ECO:0000313" key="2">
    <source>
        <dbReference type="EMBL" id="CAD9644582.1"/>
    </source>
</evidence>
<organism evidence="2">
    <name type="scientific">Zooxanthella nutricula</name>
    <dbReference type="NCBI Taxonomy" id="1333877"/>
    <lineage>
        <taxon>Eukaryota</taxon>
        <taxon>Sar</taxon>
        <taxon>Alveolata</taxon>
        <taxon>Dinophyceae</taxon>
        <taxon>Peridiniales</taxon>
        <taxon>Peridiniales incertae sedis</taxon>
        <taxon>Zooxanthella</taxon>
    </lineage>
</organism>
<dbReference type="AlphaFoldDB" id="A0A6U6WKR8"/>
<keyword evidence="1" id="KW-0472">Membrane</keyword>
<protein>
    <submittedName>
        <fullName evidence="2">Uncharacterized protein</fullName>
    </submittedName>
</protein>
<evidence type="ECO:0000256" key="1">
    <source>
        <dbReference type="SAM" id="Phobius"/>
    </source>
</evidence>
<dbReference type="EMBL" id="HBGW01098423">
    <property type="protein sequence ID" value="CAD9644582.1"/>
    <property type="molecule type" value="Transcribed_RNA"/>
</dbReference>
<keyword evidence="1" id="KW-0812">Transmembrane</keyword>